<dbReference type="EMBL" id="MU151087">
    <property type="protein sequence ID" value="KAF9451346.1"/>
    <property type="molecule type" value="Genomic_DNA"/>
</dbReference>
<dbReference type="AlphaFoldDB" id="A0A9P5XKD9"/>
<proteinExistence type="predicted"/>
<gene>
    <name evidence="2" type="ORF">P691DRAFT_773220</name>
</gene>
<evidence type="ECO:0000256" key="1">
    <source>
        <dbReference type="SAM" id="MobiDB-lite"/>
    </source>
</evidence>
<evidence type="ECO:0000313" key="3">
    <source>
        <dbReference type="Proteomes" id="UP000807342"/>
    </source>
</evidence>
<dbReference type="OrthoDB" id="333905at2759"/>
<sequence length="274" mass="31984">MPSYHENSHPYPNSVYLHSSHRQPPHSSAYQYSTEEPGEQEWQQPWHTRVMEEQNGRMQYQELTMDEEGRGVRGHARETRMRAQDEMDIWRQPQTQPHTYESARPQAHPYSRGPLHGRQSRPPPPPNRIRIENDPRIQQSLRAIEDISSQFNALQREFVPPSFIAFETSSGIVTAPTISSFDRRHADSNSYVPSLARGLTNRNIHAHLESLDEFVARLNSVESWGIEDVRGRRKAGIRQIQEEWEYVHGILKASWLKHIEQYGTSVNTRTVFWN</sequence>
<dbReference type="Proteomes" id="UP000807342">
    <property type="component" value="Unassembled WGS sequence"/>
</dbReference>
<accession>A0A9P5XKD9</accession>
<organism evidence="2 3">
    <name type="scientific">Macrolepiota fuliginosa MF-IS2</name>
    <dbReference type="NCBI Taxonomy" id="1400762"/>
    <lineage>
        <taxon>Eukaryota</taxon>
        <taxon>Fungi</taxon>
        <taxon>Dikarya</taxon>
        <taxon>Basidiomycota</taxon>
        <taxon>Agaricomycotina</taxon>
        <taxon>Agaricomycetes</taxon>
        <taxon>Agaricomycetidae</taxon>
        <taxon>Agaricales</taxon>
        <taxon>Agaricineae</taxon>
        <taxon>Agaricaceae</taxon>
        <taxon>Macrolepiota</taxon>
    </lineage>
</organism>
<keyword evidence="3" id="KW-1185">Reference proteome</keyword>
<feature type="compositionally biased region" description="Basic and acidic residues" evidence="1">
    <location>
        <begin position="67"/>
        <end position="89"/>
    </location>
</feature>
<evidence type="ECO:0008006" key="4">
    <source>
        <dbReference type="Google" id="ProtNLM"/>
    </source>
</evidence>
<dbReference type="SUPFAM" id="SSF63491">
    <property type="entry name" value="BAG domain"/>
    <property type="match status" value="1"/>
</dbReference>
<reference evidence="2" key="1">
    <citation type="submission" date="2020-11" db="EMBL/GenBank/DDBJ databases">
        <authorList>
            <consortium name="DOE Joint Genome Institute"/>
            <person name="Ahrendt S."/>
            <person name="Riley R."/>
            <person name="Andreopoulos W."/>
            <person name="Labutti K."/>
            <person name="Pangilinan J."/>
            <person name="Ruiz-Duenas F.J."/>
            <person name="Barrasa J.M."/>
            <person name="Sanchez-Garcia M."/>
            <person name="Camarero S."/>
            <person name="Miyauchi S."/>
            <person name="Serrano A."/>
            <person name="Linde D."/>
            <person name="Babiker R."/>
            <person name="Drula E."/>
            <person name="Ayuso-Fernandez I."/>
            <person name="Pacheco R."/>
            <person name="Padilla G."/>
            <person name="Ferreira P."/>
            <person name="Barriuso J."/>
            <person name="Kellner H."/>
            <person name="Castanera R."/>
            <person name="Alfaro M."/>
            <person name="Ramirez L."/>
            <person name="Pisabarro A.G."/>
            <person name="Kuo A."/>
            <person name="Tritt A."/>
            <person name="Lipzen A."/>
            <person name="He G."/>
            <person name="Yan M."/>
            <person name="Ng V."/>
            <person name="Cullen D."/>
            <person name="Martin F."/>
            <person name="Rosso M.-N."/>
            <person name="Henrissat B."/>
            <person name="Hibbett D."/>
            <person name="Martinez A.T."/>
            <person name="Grigoriev I.V."/>
        </authorList>
    </citation>
    <scope>NUCLEOTIDE SEQUENCE</scope>
    <source>
        <strain evidence="2">MF-IS2</strain>
    </source>
</reference>
<evidence type="ECO:0000313" key="2">
    <source>
        <dbReference type="EMBL" id="KAF9451346.1"/>
    </source>
</evidence>
<comment type="caution">
    <text evidence="2">The sequence shown here is derived from an EMBL/GenBank/DDBJ whole genome shotgun (WGS) entry which is preliminary data.</text>
</comment>
<protein>
    <recommendedName>
        <fullName evidence="4">BAG domain-containing protein</fullName>
    </recommendedName>
</protein>
<feature type="region of interest" description="Disordered" evidence="1">
    <location>
        <begin position="62"/>
        <end position="132"/>
    </location>
</feature>
<feature type="compositionally biased region" description="Polar residues" evidence="1">
    <location>
        <begin position="25"/>
        <end position="34"/>
    </location>
</feature>
<name>A0A9P5XKD9_9AGAR</name>
<feature type="region of interest" description="Disordered" evidence="1">
    <location>
        <begin position="1"/>
        <end position="45"/>
    </location>
</feature>